<keyword evidence="2" id="KW-0040">ANK repeat</keyword>
<evidence type="ECO:0000313" key="3">
    <source>
        <dbReference type="EMBL" id="KAK9772019.1"/>
    </source>
</evidence>
<dbReference type="InterPro" id="IPR002110">
    <property type="entry name" value="Ankyrin_rpt"/>
</dbReference>
<accession>A0ABR2XE06</accession>
<protein>
    <submittedName>
        <fullName evidence="3">Ankyrin</fullName>
    </submittedName>
</protein>
<sequence>MYDLTRVPSRQVTESGGVESLHGLVISNGTRSWSPYLSPLQHAIQTGQREAVEILLSYASGDYPIDVEPTRVFHVSMEGGDCKPDDILQDILNSGACIDSRTTFGWTRLMQATASNEHKTIKSLMGANSDWSITGSDGSTILHAAAMGQNLPAFVDFVSLGANPLLVDAGGLSALHLAATWNVFTPLLLNGNYSIDVIGPFPSYNLNIGWRVPPLWDMSWLNHHFRLYRRKMMLRDLQRMANLEPGSGWSLLCEMSVLGNIQAMKNLISIGANIEHEGSSDGSALMAACRAGNFTSVRFLVRKGALLSYAGAQGHRSAVHLARRTKRIVKWILVDRFSEQHKISMKDCEAETARLNEAAMPWSGAKKVDFLILGENERRSTESSFEYYKRLMVLKHSLRGKVLPLSTRGRTCLPSKMIPEETVRVSPGDRRVPR</sequence>
<dbReference type="Pfam" id="PF12796">
    <property type="entry name" value="Ank_2"/>
    <property type="match status" value="1"/>
</dbReference>
<proteinExistence type="predicted"/>
<evidence type="ECO:0000313" key="4">
    <source>
        <dbReference type="Proteomes" id="UP001465668"/>
    </source>
</evidence>
<comment type="caution">
    <text evidence="3">The sequence shown here is derived from an EMBL/GenBank/DDBJ whole genome shotgun (WGS) entry which is preliminary data.</text>
</comment>
<dbReference type="Gene3D" id="1.25.40.20">
    <property type="entry name" value="Ankyrin repeat-containing domain"/>
    <property type="match status" value="2"/>
</dbReference>
<dbReference type="Proteomes" id="UP001465668">
    <property type="component" value="Unassembled WGS sequence"/>
</dbReference>
<dbReference type="SUPFAM" id="SSF48403">
    <property type="entry name" value="Ankyrin repeat"/>
    <property type="match status" value="1"/>
</dbReference>
<reference evidence="3 4" key="1">
    <citation type="submission" date="2024-02" db="EMBL/GenBank/DDBJ databases">
        <title>First draft genome assembly of two strains of Seiridium cardinale.</title>
        <authorList>
            <person name="Emiliani G."/>
            <person name="Scali E."/>
        </authorList>
    </citation>
    <scope>NUCLEOTIDE SEQUENCE [LARGE SCALE GENOMIC DNA]</scope>
    <source>
        <strain evidence="3 4">BM-138-000479</strain>
    </source>
</reference>
<gene>
    <name evidence="3" type="ORF">SCAR479_11338</name>
</gene>
<dbReference type="EMBL" id="JARVKM010000067">
    <property type="protein sequence ID" value="KAK9772019.1"/>
    <property type="molecule type" value="Genomic_DNA"/>
</dbReference>
<evidence type="ECO:0000256" key="1">
    <source>
        <dbReference type="ARBA" id="ARBA00022737"/>
    </source>
</evidence>
<dbReference type="PANTHER" id="PTHR24198">
    <property type="entry name" value="ANKYRIN REPEAT AND PROTEIN KINASE DOMAIN-CONTAINING PROTEIN"/>
    <property type="match status" value="1"/>
</dbReference>
<dbReference type="InterPro" id="IPR036770">
    <property type="entry name" value="Ankyrin_rpt-contain_sf"/>
</dbReference>
<evidence type="ECO:0000256" key="2">
    <source>
        <dbReference type="ARBA" id="ARBA00023043"/>
    </source>
</evidence>
<organism evidence="3 4">
    <name type="scientific">Seiridium cardinale</name>
    <dbReference type="NCBI Taxonomy" id="138064"/>
    <lineage>
        <taxon>Eukaryota</taxon>
        <taxon>Fungi</taxon>
        <taxon>Dikarya</taxon>
        <taxon>Ascomycota</taxon>
        <taxon>Pezizomycotina</taxon>
        <taxon>Sordariomycetes</taxon>
        <taxon>Xylariomycetidae</taxon>
        <taxon>Amphisphaeriales</taxon>
        <taxon>Sporocadaceae</taxon>
        <taxon>Seiridium</taxon>
    </lineage>
</organism>
<dbReference type="SMART" id="SM00248">
    <property type="entry name" value="ANK"/>
    <property type="match status" value="5"/>
</dbReference>
<keyword evidence="4" id="KW-1185">Reference proteome</keyword>
<keyword evidence="1" id="KW-0677">Repeat</keyword>
<dbReference type="PANTHER" id="PTHR24198:SF165">
    <property type="entry name" value="ANKYRIN REPEAT-CONTAINING PROTEIN-RELATED"/>
    <property type="match status" value="1"/>
</dbReference>
<name>A0ABR2XE06_9PEZI</name>